<comment type="caution">
    <text evidence="2">The sequence shown here is derived from an EMBL/GenBank/DDBJ whole genome shotgun (WGS) entry which is preliminary data.</text>
</comment>
<dbReference type="InterPro" id="IPR027417">
    <property type="entry name" value="P-loop_NTPase"/>
</dbReference>
<dbReference type="SUPFAM" id="SSF52540">
    <property type="entry name" value="P-loop containing nucleoside triphosphate hydrolases"/>
    <property type="match status" value="1"/>
</dbReference>
<sequence>MTSVSDAAMAATFHDDALVMLAEARDASDKKRRKAATGAGRLLGYSAQVSPVDGTAERTRRRFRIEALAAAGIDEETPSAQRDAFLTRFDRNVAKGAGMAADSDEPPELAAIDHSRVEYYRRDAIERKLGQRAAEQSLLDAERGATDAPTYVDVAALLDAGFQAIEPDAGGIRSDGVRLLYSGTVNGLVGESEVAKSIAATCMVADELSRDGSAGWIDLDHNGAAATVARFVAAGVAPGVLRDPSRFRLVVPESRAAVLSAIEDAAGWSPTMVVIDSVGEIVPMFGGDSNSADDYTRVHREVFARLAATGAAVLVIDHLAKTALSTGYASGTGAKKRAMDGAYYGVKLVEPFRPGEGGASAFTILKDRHGGVRAKTPGETAAVFRLDSRSDAWTWEFYPGRSADERSADQLSADVAFVLALDSFPASRAALQGAVRDASSDGKAWSNERASAALKAAKERQGAGPYTFPLSGTESDD</sequence>
<reference evidence="2 3" key="1">
    <citation type="submission" date="2020-07" db="EMBL/GenBank/DDBJ databases">
        <title>Sequencing the genomes of 1000 actinobacteria strains.</title>
        <authorList>
            <person name="Klenk H.-P."/>
        </authorList>
    </citation>
    <scope>NUCLEOTIDE SEQUENCE [LARGE SCALE GENOMIC DNA]</scope>
    <source>
        <strain evidence="2 3">DSM 23141</strain>
    </source>
</reference>
<evidence type="ECO:0000256" key="1">
    <source>
        <dbReference type="SAM" id="MobiDB-lite"/>
    </source>
</evidence>
<evidence type="ECO:0000313" key="2">
    <source>
        <dbReference type="EMBL" id="NYG99008.1"/>
    </source>
</evidence>
<proteinExistence type="predicted"/>
<accession>A0A852YIQ9</accession>
<keyword evidence="3" id="KW-1185">Reference proteome</keyword>
<dbReference type="EMBL" id="JACBZY010000001">
    <property type="protein sequence ID" value="NYG99008.1"/>
    <property type="molecule type" value="Genomic_DNA"/>
</dbReference>
<organism evidence="2 3">
    <name type="scientific">Schumannella luteola</name>
    <dbReference type="NCBI Taxonomy" id="472059"/>
    <lineage>
        <taxon>Bacteria</taxon>
        <taxon>Bacillati</taxon>
        <taxon>Actinomycetota</taxon>
        <taxon>Actinomycetes</taxon>
        <taxon>Micrococcales</taxon>
        <taxon>Microbacteriaceae</taxon>
        <taxon>Schumannella</taxon>
    </lineage>
</organism>
<gene>
    <name evidence="2" type="ORF">BJ979_001634</name>
</gene>
<dbReference type="AlphaFoldDB" id="A0A852YIQ9"/>
<dbReference type="Gene3D" id="3.40.50.300">
    <property type="entry name" value="P-loop containing nucleotide triphosphate hydrolases"/>
    <property type="match status" value="1"/>
</dbReference>
<protein>
    <recommendedName>
        <fullName evidence="4">AAA family ATPase</fullName>
    </recommendedName>
</protein>
<name>A0A852YIQ9_9MICO</name>
<evidence type="ECO:0000313" key="3">
    <source>
        <dbReference type="Proteomes" id="UP000553888"/>
    </source>
</evidence>
<feature type="region of interest" description="Disordered" evidence="1">
    <location>
        <begin position="452"/>
        <end position="477"/>
    </location>
</feature>
<dbReference type="Proteomes" id="UP000553888">
    <property type="component" value="Unassembled WGS sequence"/>
</dbReference>
<dbReference type="RefSeq" id="WP_179566920.1">
    <property type="nucleotide sequence ID" value="NZ_JACBZY010000001.1"/>
</dbReference>
<evidence type="ECO:0008006" key="4">
    <source>
        <dbReference type="Google" id="ProtNLM"/>
    </source>
</evidence>